<keyword evidence="3 6" id="KW-0547">Nucleotide-binding</keyword>
<dbReference type="EMBL" id="JAAQPH010000014">
    <property type="protein sequence ID" value="NIA70487.1"/>
    <property type="molecule type" value="Genomic_DNA"/>
</dbReference>
<proteinExistence type="inferred from homology"/>
<dbReference type="GO" id="GO:0006400">
    <property type="term" value="P:tRNA modification"/>
    <property type="evidence" value="ECO:0007669"/>
    <property type="project" value="UniProtKB-UniRule"/>
</dbReference>
<dbReference type="Pfam" id="PF01171">
    <property type="entry name" value="ATP_bind_3"/>
    <property type="match status" value="1"/>
</dbReference>
<comment type="domain">
    <text evidence="6">The N-terminal region contains the highly conserved SGGXDS motif, predicted to be a P-loop motif involved in ATP binding.</text>
</comment>
<dbReference type="GO" id="GO:0005737">
    <property type="term" value="C:cytoplasm"/>
    <property type="evidence" value="ECO:0007669"/>
    <property type="project" value="UniProtKB-SubCell"/>
</dbReference>
<feature type="binding site" evidence="6">
    <location>
        <begin position="30"/>
        <end position="35"/>
    </location>
    <ligand>
        <name>ATP</name>
        <dbReference type="ChEBI" id="CHEBI:30616"/>
    </ligand>
</feature>
<organism evidence="8 9">
    <name type="scientific">Pelagibius litoralis</name>
    <dbReference type="NCBI Taxonomy" id="374515"/>
    <lineage>
        <taxon>Bacteria</taxon>
        <taxon>Pseudomonadati</taxon>
        <taxon>Pseudomonadota</taxon>
        <taxon>Alphaproteobacteria</taxon>
        <taxon>Rhodospirillales</taxon>
        <taxon>Rhodovibrionaceae</taxon>
        <taxon>Pelagibius</taxon>
    </lineage>
</organism>
<keyword evidence="9" id="KW-1185">Reference proteome</keyword>
<dbReference type="RefSeq" id="WP_167227145.1">
    <property type="nucleotide sequence ID" value="NZ_JAAQPH010000014.1"/>
</dbReference>
<comment type="similarity">
    <text evidence="6">Belongs to the tRNA(Ile)-lysidine synthase family.</text>
</comment>
<reference evidence="8" key="1">
    <citation type="submission" date="2020-03" db="EMBL/GenBank/DDBJ databases">
        <title>Genome of Pelagibius litoralis DSM 21314T.</title>
        <authorList>
            <person name="Wang G."/>
        </authorList>
    </citation>
    <scope>NUCLEOTIDE SEQUENCE</scope>
    <source>
        <strain evidence="8">DSM 21314</strain>
    </source>
</reference>
<gene>
    <name evidence="6 8" type="primary">tilS</name>
    <name evidence="8" type="ORF">HBA54_17970</name>
</gene>
<evidence type="ECO:0000313" key="9">
    <source>
        <dbReference type="Proteomes" id="UP000761264"/>
    </source>
</evidence>
<protein>
    <recommendedName>
        <fullName evidence="6">tRNA(Ile)-lysidine synthase</fullName>
        <ecNumber evidence="6">6.3.4.19</ecNumber>
    </recommendedName>
    <alternativeName>
        <fullName evidence="6">tRNA(Ile)-2-lysyl-cytidine synthase</fullName>
    </alternativeName>
    <alternativeName>
        <fullName evidence="6">tRNA(Ile)-lysidine synthetase</fullName>
    </alternativeName>
</protein>
<evidence type="ECO:0000256" key="4">
    <source>
        <dbReference type="ARBA" id="ARBA00022840"/>
    </source>
</evidence>
<comment type="function">
    <text evidence="6">Ligates lysine onto the cytidine present at position 34 of the AUA codon-specific tRNA(Ile) that contains the anticodon CAU, in an ATP-dependent manner. Cytidine is converted to lysidine, thus changing the amino acid specificity of the tRNA from methionine to isoleucine.</text>
</comment>
<dbReference type="NCBIfam" id="TIGR02432">
    <property type="entry name" value="lysidine_TilS_N"/>
    <property type="match status" value="1"/>
</dbReference>
<dbReference type="InterPro" id="IPR014729">
    <property type="entry name" value="Rossmann-like_a/b/a_fold"/>
</dbReference>
<evidence type="ECO:0000259" key="7">
    <source>
        <dbReference type="Pfam" id="PF01171"/>
    </source>
</evidence>
<name>A0A967EZX9_9PROT</name>
<evidence type="ECO:0000256" key="2">
    <source>
        <dbReference type="ARBA" id="ARBA00022694"/>
    </source>
</evidence>
<comment type="caution">
    <text evidence="8">The sequence shown here is derived from an EMBL/GenBank/DDBJ whole genome shotgun (WGS) entry which is preliminary data.</text>
</comment>
<dbReference type="PANTHER" id="PTHR43033">
    <property type="entry name" value="TRNA(ILE)-LYSIDINE SYNTHASE-RELATED"/>
    <property type="match status" value="1"/>
</dbReference>
<keyword evidence="2 6" id="KW-0819">tRNA processing</keyword>
<dbReference type="EC" id="6.3.4.19" evidence="6"/>
<evidence type="ECO:0000256" key="5">
    <source>
        <dbReference type="ARBA" id="ARBA00048539"/>
    </source>
</evidence>
<feature type="domain" description="tRNA(Ile)-lysidine/2-thiocytidine synthase N-terminal" evidence="7">
    <location>
        <begin position="25"/>
        <end position="203"/>
    </location>
</feature>
<dbReference type="InterPro" id="IPR012094">
    <property type="entry name" value="tRNA_Ile_lys_synt"/>
</dbReference>
<dbReference type="SUPFAM" id="SSF52402">
    <property type="entry name" value="Adenine nucleotide alpha hydrolases-like"/>
    <property type="match status" value="1"/>
</dbReference>
<evidence type="ECO:0000256" key="6">
    <source>
        <dbReference type="HAMAP-Rule" id="MF_01161"/>
    </source>
</evidence>
<keyword evidence="6" id="KW-0963">Cytoplasm</keyword>
<dbReference type="Proteomes" id="UP000761264">
    <property type="component" value="Unassembled WGS sequence"/>
</dbReference>
<accession>A0A967EZX9</accession>
<dbReference type="GO" id="GO:0032267">
    <property type="term" value="F:tRNA(Ile)-lysidine synthase activity"/>
    <property type="evidence" value="ECO:0007669"/>
    <property type="project" value="UniProtKB-EC"/>
</dbReference>
<comment type="subcellular location">
    <subcellularLocation>
        <location evidence="6">Cytoplasm</location>
    </subcellularLocation>
</comment>
<dbReference type="CDD" id="cd01992">
    <property type="entry name" value="TilS_N"/>
    <property type="match status" value="1"/>
</dbReference>
<dbReference type="GO" id="GO:0005524">
    <property type="term" value="F:ATP binding"/>
    <property type="evidence" value="ECO:0007669"/>
    <property type="project" value="UniProtKB-UniRule"/>
</dbReference>
<dbReference type="Gene3D" id="3.40.50.620">
    <property type="entry name" value="HUPs"/>
    <property type="match status" value="1"/>
</dbReference>
<dbReference type="HAMAP" id="MF_01161">
    <property type="entry name" value="tRNA_Ile_lys_synt"/>
    <property type="match status" value="1"/>
</dbReference>
<keyword evidence="1 6" id="KW-0436">Ligase</keyword>
<dbReference type="InterPro" id="IPR011063">
    <property type="entry name" value="TilS/TtcA_N"/>
</dbReference>
<sequence>MTAITAGQFAVLMDSLGPFEPSPRIAVALSGGADSLALTLLLQDWLAARDGKLLALTVDHGLRQGSAAEAAKVAALMRRLGIAQKVLRWDGVKPTASRQAAARDARYALLSRACEARGIFHLALAHHLEDQAETFLLRLGRGSGLDGLAAMAPVVENANLRLLRPLLTVPKEQLVESLRTHELGWIEDPSNTNEVFARVRMRRLLPELAREGMSADRLGSATQHLARARAALEVDVAAVLARAARPDPAGFLEVHPAMLADCAKEVSLRALARCLMAVGGSDYTPRLDRLERLHSRLRSGLGKGATLGGCRILARGSQWLIVREAGRSAPAPLEPGIKLLWDGRFELVLGRQRQKDCDPLAVGALGTAGWRQLAAGLSDAARRLAGRIPAAARAALPALSDREGLAAVPPLGYFRDESAAKRLNLCRFAPTNGLTGAAFTVV</sequence>
<evidence type="ECO:0000313" key="8">
    <source>
        <dbReference type="EMBL" id="NIA70487.1"/>
    </source>
</evidence>
<dbReference type="AlphaFoldDB" id="A0A967EZX9"/>
<dbReference type="PANTHER" id="PTHR43033:SF5">
    <property type="entry name" value="TRNA(ILE)-LYSIDINE SYNTHETASE"/>
    <property type="match status" value="1"/>
</dbReference>
<comment type="catalytic activity">
    <reaction evidence="5 6">
        <text>cytidine(34) in tRNA(Ile2) + L-lysine + ATP = lysidine(34) in tRNA(Ile2) + AMP + diphosphate + H(+)</text>
        <dbReference type="Rhea" id="RHEA:43744"/>
        <dbReference type="Rhea" id="RHEA-COMP:10625"/>
        <dbReference type="Rhea" id="RHEA-COMP:10670"/>
        <dbReference type="ChEBI" id="CHEBI:15378"/>
        <dbReference type="ChEBI" id="CHEBI:30616"/>
        <dbReference type="ChEBI" id="CHEBI:32551"/>
        <dbReference type="ChEBI" id="CHEBI:33019"/>
        <dbReference type="ChEBI" id="CHEBI:82748"/>
        <dbReference type="ChEBI" id="CHEBI:83665"/>
        <dbReference type="ChEBI" id="CHEBI:456215"/>
        <dbReference type="EC" id="6.3.4.19"/>
    </reaction>
</comment>
<dbReference type="InterPro" id="IPR012795">
    <property type="entry name" value="tRNA_Ile_lys_synt_N"/>
</dbReference>
<evidence type="ECO:0000256" key="1">
    <source>
        <dbReference type="ARBA" id="ARBA00022598"/>
    </source>
</evidence>
<keyword evidence="4 6" id="KW-0067">ATP-binding</keyword>
<evidence type="ECO:0000256" key="3">
    <source>
        <dbReference type="ARBA" id="ARBA00022741"/>
    </source>
</evidence>